<sequence length="267" mass="30097">MRNKLYLSMMFSLLVILLLIPSVVNPVLAANEPKQHIYDYANLLDQDEIENLEALAHKYGKKRETDFIILTTNDTEGKDIIPYMQDFYDDNALGYDKPHGNTAILTIDMDTRDVYLAGFYKAKEYLDNDRLYLIREKITPNLSKGNYEQAFQTFIKTSYKYMGIRPGVDPDNLLFNIWFQLIASLALAGLIVSVMVYNSGGKRTISEKTYRDSNSSKVLQRRDTYIRTSTSKRKKPSNNSSSGGGRSSGGGGVTRGGHSHSGSRGKF</sequence>
<keyword evidence="2" id="KW-0812">Transmembrane</keyword>
<feature type="transmembrane region" description="Helical" evidence="2">
    <location>
        <begin position="177"/>
        <end position="198"/>
    </location>
</feature>
<keyword evidence="2" id="KW-0472">Membrane</keyword>
<organism evidence="4 5">
    <name type="scientific">Lederbergia lenta</name>
    <name type="common">Bacillus lentus</name>
    <dbReference type="NCBI Taxonomy" id="1467"/>
    <lineage>
        <taxon>Bacteria</taxon>
        <taxon>Bacillati</taxon>
        <taxon>Bacillota</taxon>
        <taxon>Bacilli</taxon>
        <taxon>Bacillales</taxon>
        <taxon>Bacillaceae</taxon>
        <taxon>Lederbergia</taxon>
    </lineage>
</organism>
<feature type="region of interest" description="Disordered" evidence="1">
    <location>
        <begin position="206"/>
        <end position="267"/>
    </location>
</feature>
<gene>
    <name evidence="4" type="ORF">NCTC4824_01914</name>
</gene>
<keyword evidence="5" id="KW-1185">Reference proteome</keyword>
<dbReference type="Proteomes" id="UP000249134">
    <property type="component" value="Chromosome 1"/>
</dbReference>
<evidence type="ECO:0000313" key="5">
    <source>
        <dbReference type="Proteomes" id="UP000249134"/>
    </source>
</evidence>
<name>A0A2X4W0D2_LEDLE</name>
<dbReference type="Pfam" id="PF04536">
    <property type="entry name" value="TPM_phosphatase"/>
    <property type="match status" value="1"/>
</dbReference>
<dbReference type="STRING" id="1348624.GCA_001591545_00984"/>
<dbReference type="Gene3D" id="3.10.310.50">
    <property type="match status" value="1"/>
</dbReference>
<dbReference type="InterPro" id="IPR007621">
    <property type="entry name" value="TPM_dom"/>
</dbReference>
<keyword evidence="2" id="KW-1133">Transmembrane helix</keyword>
<evidence type="ECO:0000259" key="3">
    <source>
        <dbReference type="Pfam" id="PF04536"/>
    </source>
</evidence>
<feature type="compositionally biased region" description="Basic residues" evidence="1">
    <location>
        <begin position="257"/>
        <end position="267"/>
    </location>
</feature>
<accession>A0A2X4W0D2</accession>
<evidence type="ECO:0000256" key="2">
    <source>
        <dbReference type="SAM" id="Phobius"/>
    </source>
</evidence>
<dbReference type="RefSeq" id="WP_326255645.1">
    <property type="nucleotide sequence ID" value="NZ_CBCSGM010000001.1"/>
</dbReference>
<feature type="domain" description="TPM" evidence="3">
    <location>
        <begin position="37"/>
        <end position="157"/>
    </location>
</feature>
<evidence type="ECO:0000256" key="1">
    <source>
        <dbReference type="SAM" id="MobiDB-lite"/>
    </source>
</evidence>
<dbReference type="EMBL" id="LS483476">
    <property type="protein sequence ID" value="SQI56513.1"/>
    <property type="molecule type" value="Genomic_DNA"/>
</dbReference>
<reference evidence="4 5" key="1">
    <citation type="submission" date="2018-06" db="EMBL/GenBank/DDBJ databases">
        <authorList>
            <consortium name="Pathogen Informatics"/>
            <person name="Doyle S."/>
        </authorList>
    </citation>
    <scope>NUCLEOTIDE SEQUENCE [LARGE SCALE GENOMIC DNA]</scope>
    <source>
        <strain evidence="4 5">NCTC4824</strain>
    </source>
</reference>
<protein>
    <submittedName>
        <fullName evidence="4">Domain of uncharacterized function (DUF477)</fullName>
    </submittedName>
</protein>
<proteinExistence type="predicted"/>
<evidence type="ECO:0000313" key="4">
    <source>
        <dbReference type="EMBL" id="SQI56513.1"/>
    </source>
</evidence>
<dbReference type="AlphaFoldDB" id="A0A2X4W0D2"/>
<feature type="compositionally biased region" description="Gly residues" evidence="1">
    <location>
        <begin position="242"/>
        <end position="255"/>
    </location>
</feature>
<dbReference type="KEGG" id="blen:NCTC4824_01914"/>